<feature type="transmembrane region" description="Helical" evidence="2">
    <location>
        <begin position="240"/>
        <end position="259"/>
    </location>
</feature>
<name>A0A4R1QPL3_9FIRM</name>
<evidence type="ECO:0000256" key="1">
    <source>
        <dbReference type="ARBA" id="ARBA00007362"/>
    </source>
</evidence>
<keyword evidence="5" id="KW-1185">Reference proteome</keyword>
<dbReference type="GO" id="GO:0016020">
    <property type="term" value="C:membrane"/>
    <property type="evidence" value="ECO:0007669"/>
    <property type="project" value="InterPro"/>
</dbReference>
<reference evidence="4 5" key="1">
    <citation type="submission" date="2019-03" db="EMBL/GenBank/DDBJ databases">
        <title>Genomic Encyclopedia of Type Strains, Phase IV (KMG-IV): sequencing the most valuable type-strain genomes for metagenomic binning, comparative biology and taxonomic classification.</title>
        <authorList>
            <person name="Goeker M."/>
        </authorList>
    </citation>
    <scope>NUCLEOTIDE SEQUENCE [LARGE SCALE GENOMIC DNA]</scope>
    <source>
        <strain evidence="4 5">DSM 100556</strain>
    </source>
</reference>
<evidence type="ECO:0000313" key="5">
    <source>
        <dbReference type="Proteomes" id="UP000295718"/>
    </source>
</evidence>
<feature type="domain" description="EamA" evidence="3">
    <location>
        <begin position="7"/>
        <end position="133"/>
    </location>
</feature>
<feature type="transmembrane region" description="Helical" evidence="2">
    <location>
        <begin position="118"/>
        <end position="137"/>
    </location>
</feature>
<feature type="transmembrane region" description="Helical" evidence="2">
    <location>
        <begin position="63"/>
        <end position="83"/>
    </location>
</feature>
<dbReference type="OrthoDB" id="9814238at2"/>
<feature type="transmembrane region" description="Helical" evidence="2">
    <location>
        <begin position="30"/>
        <end position="51"/>
    </location>
</feature>
<dbReference type="RefSeq" id="WP_031392126.1">
    <property type="nucleotide sequence ID" value="NZ_JPNB01000002.1"/>
</dbReference>
<organism evidence="4 5">
    <name type="scientific">Kineothrix alysoides</name>
    <dbReference type="NCBI Taxonomy" id="1469948"/>
    <lineage>
        <taxon>Bacteria</taxon>
        <taxon>Bacillati</taxon>
        <taxon>Bacillota</taxon>
        <taxon>Clostridia</taxon>
        <taxon>Lachnospirales</taxon>
        <taxon>Lachnospiraceae</taxon>
        <taxon>Kineothrix</taxon>
    </lineage>
</organism>
<dbReference type="PANTHER" id="PTHR22911:SF102">
    <property type="entry name" value="MEMBRANE PROTEIN"/>
    <property type="match status" value="1"/>
</dbReference>
<dbReference type="AlphaFoldDB" id="A0A4R1QPL3"/>
<dbReference type="STRING" id="1469948.GCA_000732725_03503"/>
<comment type="similarity">
    <text evidence="1">Belongs to the EamA transporter family.</text>
</comment>
<evidence type="ECO:0000313" key="4">
    <source>
        <dbReference type="EMBL" id="TCL54823.1"/>
    </source>
</evidence>
<evidence type="ECO:0000259" key="3">
    <source>
        <dbReference type="Pfam" id="PF00892"/>
    </source>
</evidence>
<comment type="caution">
    <text evidence="4">The sequence shown here is derived from an EMBL/GenBank/DDBJ whole genome shotgun (WGS) entry which is preliminary data.</text>
</comment>
<feature type="transmembrane region" description="Helical" evidence="2">
    <location>
        <begin position="265"/>
        <end position="284"/>
    </location>
</feature>
<feature type="transmembrane region" description="Helical" evidence="2">
    <location>
        <begin position="178"/>
        <end position="196"/>
    </location>
</feature>
<gene>
    <name evidence="4" type="ORF">EDD76_11864</name>
</gene>
<protein>
    <submittedName>
        <fullName evidence="4">EamA domain-containing membrane protein RarD</fullName>
    </submittedName>
</protein>
<dbReference type="Proteomes" id="UP000295718">
    <property type="component" value="Unassembled WGS sequence"/>
</dbReference>
<accession>A0A4R1QPL3</accession>
<sequence>MKAKVKLIAAMFIFGSIGIFVRTIGLSSGILAIVRGSIGTVFLLLAGLAMGKRLSLPSIRKNLKFLVFSGAAIGANWICLFEAYRYTTIAVATLCYYLAPVFVILVSPLFLKEKLTAVKAGCVAVSLFGMALVADILGNGQEAASGWKGIAFGVTAALLYASVVIMNKFLKEIEAVDMTVSQLGIASLVLLPYVLYTEDKTGITFGVSTLFLLLYLGIVNTGIAYLLYFSSLKDLSGQTAALFSYIDPVTAILLSALLFHEDMSTEQIIGAVLILGSTLVSELAGGRKQMPANTTVQG</sequence>
<feature type="domain" description="EamA" evidence="3">
    <location>
        <begin position="148"/>
        <end position="280"/>
    </location>
</feature>
<dbReference type="EMBL" id="SLUO01000018">
    <property type="protein sequence ID" value="TCL54823.1"/>
    <property type="molecule type" value="Genomic_DNA"/>
</dbReference>
<dbReference type="InterPro" id="IPR037185">
    <property type="entry name" value="EmrE-like"/>
</dbReference>
<keyword evidence="2" id="KW-0812">Transmembrane</keyword>
<dbReference type="Pfam" id="PF00892">
    <property type="entry name" value="EamA"/>
    <property type="match status" value="2"/>
</dbReference>
<keyword evidence="2" id="KW-1133">Transmembrane helix</keyword>
<feature type="transmembrane region" description="Helical" evidence="2">
    <location>
        <begin position="7"/>
        <end position="24"/>
    </location>
</feature>
<dbReference type="SUPFAM" id="SSF103481">
    <property type="entry name" value="Multidrug resistance efflux transporter EmrE"/>
    <property type="match status" value="2"/>
</dbReference>
<dbReference type="Gene3D" id="1.10.3730.20">
    <property type="match status" value="2"/>
</dbReference>
<feature type="transmembrane region" description="Helical" evidence="2">
    <location>
        <begin position="149"/>
        <end position="166"/>
    </location>
</feature>
<keyword evidence="2" id="KW-0472">Membrane</keyword>
<feature type="transmembrane region" description="Helical" evidence="2">
    <location>
        <begin position="202"/>
        <end position="228"/>
    </location>
</feature>
<dbReference type="InterPro" id="IPR000620">
    <property type="entry name" value="EamA_dom"/>
</dbReference>
<evidence type="ECO:0000256" key="2">
    <source>
        <dbReference type="SAM" id="Phobius"/>
    </source>
</evidence>
<proteinExistence type="inferred from homology"/>
<feature type="transmembrane region" description="Helical" evidence="2">
    <location>
        <begin position="89"/>
        <end position="111"/>
    </location>
</feature>
<dbReference type="PANTHER" id="PTHR22911">
    <property type="entry name" value="ACYL-MALONYL CONDENSING ENZYME-RELATED"/>
    <property type="match status" value="1"/>
</dbReference>